<proteinExistence type="predicted"/>
<accession>A0A2H0UDW1</accession>
<name>A0A2H0UDW1_9BACT</name>
<dbReference type="EMBL" id="PFBK01000003">
    <property type="protein sequence ID" value="PIR83975.1"/>
    <property type="molecule type" value="Genomic_DNA"/>
</dbReference>
<sequence length="173" mass="18287">MRSRFKKILEHYIGDIVYGANDGIITTFAVIAGAAGAGLSSSIVIVLGIANLVADGFSMGASKYLSTRSEQSLEEARNAHRSALADGTATFIAFVVAGTLPLIPFFYENSVQHTFWISSIATGIAFFLIGAARSLVIKKHFVIAGLEMLIVGGVAASMAYGIGYYIQTLVTTL</sequence>
<evidence type="ECO:0000256" key="4">
    <source>
        <dbReference type="ARBA" id="ARBA00023136"/>
    </source>
</evidence>
<evidence type="ECO:0008006" key="8">
    <source>
        <dbReference type="Google" id="ProtNLM"/>
    </source>
</evidence>
<dbReference type="AlphaFoldDB" id="A0A2H0UDW1"/>
<feature type="transmembrane region" description="Helical" evidence="5">
    <location>
        <begin position="83"/>
        <end position="107"/>
    </location>
</feature>
<dbReference type="Pfam" id="PF01988">
    <property type="entry name" value="VIT1"/>
    <property type="match status" value="1"/>
</dbReference>
<protein>
    <recommendedName>
        <fullName evidence="8">VIT family protein</fullName>
    </recommendedName>
</protein>
<dbReference type="GO" id="GO:0005384">
    <property type="term" value="F:manganese ion transmembrane transporter activity"/>
    <property type="evidence" value="ECO:0007669"/>
    <property type="project" value="InterPro"/>
</dbReference>
<evidence type="ECO:0000256" key="2">
    <source>
        <dbReference type="ARBA" id="ARBA00022692"/>
    </source>
</evidence>
<comment type="subcellular location">
    <subcellularLocation>
        <location evidence="1">Endomembrane system</location>
        <topology evidence="1">Multi-pass membrane protein</topology>
    </subcellularLocation>
</comment>
<comment type="caution">
    <text evidence="6">The sequence shown here is derived from an EMBL/GenBank/DDBJ whole genome shotgun (WGS) entry which is preliminary data.</text>
</comment>
<keyword evidence="4 5" id="KW-0472">Membrane</keyword>
<dbReference type="PANTHER" id="PTHR31851">
    <property type="entry name" value="FE(2+)/MN(2+) TRANSPORTER PCL1"/>
    <property type="match status" value="1"/>
</dbReference>
<dbReference type="InterPro" id="IPR008217">
    <property type="entry name" value="Ccc1_fam"/>
</dbReference>
<evidence type="ECO:0000313" key="6">
    <source>
        <dbReference type="EMBL" id="PIR83975.1"/>
    </source>
</evidence>
<feature type="transmembrane region" description="Helical" evidence="5">
    <location>
        <begin position="148"/>
        <end position="166"/>
    </location>
</feature>
<dbReference type="GO" id="GO:0012505">
    <property type="term" value="C:endomembrane system"/>
    <property type="evidence" value="ECO:0007669"/>
    <property type="project" value="UniProtKB-SubCell"/>
</dbReference>
<evidence type="ECO:0000313" key="7">
    <source>
        <dbReference type="Proteomes" id="UP000231192"/>
    </source>
</evidence>
<dbReference type="Proteomes" id="UP000231192">
    <property type="component" value="Unassembled WGS sequence"/>
</dbReference>
<feature type="transmembrane region" description="Helical" evidence="5">
    <location>
        <begin position="113"/>
        <end position="136"/>
    </location>
</feature>
<reference evidence="7" key="1">
    <citation type="submission" date="2017-09" db="EMBL/GenBank/DDBJ databases">
        <title>Depth-based differentiation of microbial function through sediment-hosted aquifers and enrichment of novel symbionts in the deep terrestrial subsurface.</title>
        <authorList>
            <person name="Probst A.J."/>
            <person name="Ladd B."/>
            <person name="Jarett J.K."/>
            <person name="Geller-Mcgrath D.E."/>
            <person name="Sieber C.M.K."/>
            <person name="Emerson J.B."/>
            <person name="Anantharaman K."/>
            <person name="Thomas B.C."/>
            <person name="Malmstrom R."/>
            <person name="Stieglmeier M."/>
            <person name="Klingl A."/>
            <person name="Woyke T."/>
            <person name="Ryan C.M."/>
            <person name="Banfield J.F."/>
        </authorList>
    </citation>
    <scope>NUCLEOTIDE SEQUENCE [LARGE SCALE GENOMIC DNA]</scope>
</reference>
<gene>
    <name evidence="6" type="ORF">COU18_01025</name>
</gene>
<keyword evidence="3 5" id="KW-1133">Transmembrane helix</keyword>
<organism evidence="6 7">
    <name type="scientific">Candidatus Kaiserbacteria bacterium CG10_big_fil_rev_8_21_14_0_10_51_14</name>
    <dbReference type="NCBI Taxonomy" id="1974610"/>
    <lineage>
        <taxon>Bacteria</taxon>
        <taxon>Candidatus Kaiseribacteriota</taxon>
    </lineage>
</organism>
<keyword evidence="2 5" id="KW-0812">Transmembrane</keyword>
<evidence type="ECO:0000256" key="3">
    <source>
        <dbReference type="ARBA" id="ARBA00022989"/>
    </source>
</evidence>
<dbReference type="GO" id="GO:0030026">
    <property type="term" value="P:intracellular manganese ion homeostasis"/>
    <property type="evidence" value="ECO:0007669"/>
    <property type="project" value="InterPro"/>
</dbReference>
<evidence type="ECO:0000256" key="5">
    <source>
        <dbReference type="SAM" id="Phobius"/>
    </source>
</evidence>
<evidence type="ECO:0000256" key="1">
    <source>
        <dbReference type="ARBA" id="ARBA00004127"/>
    </source>
</evidence>